<dbReference type="Gene3D" id="1.25.40.420">
    <property type="match status" value="1"/>
</dbReference>
<dbReference type="SMART" id="SM00225">
    <property type="entry name" value="BTB"/>
    <property type="match status" value="1"/>
</dbReference>
<dbReference type="Pfam" id="PF00651">
    <property type="entry name" value="BTB"/>
    <property type="match status" value="1"/>
</dbReference>
<organism evidence="2 3">
    <name type="scientific">Panagrellus redivivus</name>
    <name type="common">Microworm</name>
    <dbReference type="NCBI Taxonomy" id="6233"/>
    <lineage>
        <taxon>Eukaryota</taxon>
        <taxon>Metazoa</taxon>
        <taxon>Ecdysozoa</taxon>
        <taxon>Nematoda</taxon>
        <taxon>Chromadorea</taxon>
        <taxon>Rhabditida</taxon>
        <taxon>Tylenchina</taxon>
        <taxon>Panagrolaimomorpha</taxon>
        <taxon>Panagrolaimoidea</taxon>
        <taxon>Panagrolaimidae</taxon>
        <taxon>Panagrellus</taxon>
    </lineage>
</organism>
<dbReference type="GO" id="GO:0048512">
    <property type="term" value="P:circadian behavior"/>
    <property type="evidence" value="ECO:0007669"/>
    <property type="project" value="TreeGrafter"/>
</dbReference>
<accession>A0A7E4VHV0</accession>
<dbReference type="PANTHER" id="PTHR46306">
    <property type="entry name" value="BTB/POZ DOMAIN-CONTAINING PROTEIN 9"/>
    <property type="match status" value="1"/>
</dbReference>
<feature type="domain" description="BTB" evidence="1">
    <location>
        <begin position="27"/>
        <end position="94"/>
    </location>
</feature>
<proteinExistence type="predicted"/>
<dbReference type="Pfam" id="PF07707">
    <property type="entry name" value="BACK"/>
    <property type="match status" value="1"/>
</dbReference>
<dbReference type="PROSITE" id="PS50097">
    <property type="entry name" value="BTB"/>
    <property type="match status" value="1"/>
</dbReference>
<dbReference type="SMART" id="SM00875">
    <property type="entry name" value="BACK"/>
    <property type="match status" value="1"/>
</dbReference>
<keyword evidence="2" id="KW-1185">Reference proteome</keyword>
<dbReference type="InterPro" id="IPR052407">
    <property type="entry name" value="BTB_POZ_domain_cont_9"/>
</dbReference>
<sequence>MSKAVNNSGMNQLAKEISGLHLDEQFADVTIVIDGVEIPAHRMILSQRCPYFKAMFASGMIESKSKRIELRETPINGFKSVLKWIYTGVSEFTDLSTALEILRLASMYQLMELGYLAVDYINSKLNIDNVWMVLNESANITLGFLSLNAFATVRLNSWKFVQNESFVKLHLKVLKKVLERDMGKVENTEILEALVRWMKANPDQSVHFLDLLKMVPLNSIGIGDLASIVPSELMGANVLMEVAREQQAMFETGAVVNTNFVSPKYGVRVLSGGDPNYFSPRSRCRFLTHVMTRSDRGIVVDLGQVFTINEVGLYLSDWHHLQQLAYTYTVDVSKNKSMWARVAYHVCENRYCTNHDHFFKKVNVRYIRIWGQEPVNETFVLCAMEVAYCVFDVYDESEKCPLLHCKEKRSKK</sequence>
<protein>
    <submittedName>
        <fullName evidence="3">BTB domain-containing protein</fullName>
    </submittedName>
</protein>
<evidence type="ECO:0000313" key="2">
    <source>
        <dbReference type="Proteomes" id="UP000492821"/>
    </source>
</evidence>
<dbReference type="Pfam" id="PF22633">
    <property type="entry name" value="F5_F8_type_C_2"/>
    <property type="match status" value="1"/>
</dbReference>
<dbReference type="InterPro" id="IPR011333">
    <property type="entry name" value="SKP1/BTB/POZ_sf"/>
</dbReference>
<dbReference type="AlphaFoldDB" id="A0A7E4VHV0"/>
<evidence type="ECO:0000313" key="3">
    <source>
        <dbReference type="WBParaSite" id="Pan_g2062.t1"/>
    </source>
</evidence>
<dbReference type="GO" id="GO:0005737">
    <property type="term" value="C:cytoplasm"/>
    <property type="evidence" value="ECO:0007669"/>
    <property type="project" value="TreeGrafter"/>
</dbReference>
<name>A0A7E4VHV0_PANRE</name>
<dbReference type="GO" id="GO:0008344">
    <property type="term" value="P:adult locomotory behavior"/>
    <property type="evidence" value="ECO:0007669"/>
    <property type="project" value="TreeGrafter"/>
</dbReference>
<dbReference type="SUPFAM" id="SSF49785">
    <property type="entry name" value="Galactose-binding domain-like"/>
    <property type="match status" value="1"/>
</dbReference>
<dbReference type="InterPro" id="IPR000210">
    <property type="entry name" value="BTB/POZ_dom"/>
</dbReference>
<dbReference type="WBParaSite" id="Pan_g2062.t1">
    <property type="protein sequence ID" value="Pan_g2062.t1"/>
    <property type="gene ID" value="Pan_g2062"/>
</dbReference>
<evidence type="ECO:0000259" key="1">
    <source>
        <dbReference type="PROSITE" id="PS50097"/>
    </source>
</evidence>
<dbReference type="PANTHER" id="PTHR46306:SF1">
    <property type="entry name" value="BTB_POZ DOMAIN-CONTAINING PROTEIN 9"/>
    <property type="match status" value="1"/>
</dbReference>
<reference evidence="2" key="1">
    <citation type="journal article" date="2013" name="Genetics">
        <title>The draft genome and transcriptome of Panagrellus redivivus are shaped by the harsh demands of a free-living lifestyle.</title>
        <authorList>
            <person name="Srinivasan J."/>
            <person name="Dillman A.R."/>
            <person name="Macchietto M.G."/>
            <person name="Heikkinen L."/>
            <person name="Lakso M."/>
            <person name="Fracchia K.M."/>
            <person name="Antoshechkin I."/>
            <person name="Mortazavi A."/>
            <person name="Wong G."/>
            <person name="Sternberg P.W."/>
        </authorList>
    </citation>
    <scope>NUCLEOTIDE SEQUENCE [LARGE SCALE GENOMIC DNA]</scope>
    <source>
        <strain evidence="2">MT8872</strain>
    </source>
</reference>
<dbReference type="SUPFAM" id="SSF54695">
    <property type="entry name" value="POZ domain"/>
    <property type="match status" value="1"/>
</dbReference>
<dbReference type="InterPro" id="IPR011705">
    <property type="entry name" value="BACK"/>
</dbReference>
<reference evidence="3" key="2">
    <citation type="submission" date="2020-10" db="UniProtKB">
        <authorList>
            <consortium name="WormBaseParasite"/>
        </authorList>
    </citation>
    <scope>IDENTIFICATION</scope>
</reference>
<dbReference type="InterPro" id="IPR008979">
    <property type="entry name" value="Galactose-bd-like_sf"/>
</dbReference>
<dbReference type="GO" id="GO:0050804">
    <property type="term" value="P:modulation of chemical synaptic transmission"/>
    <property type="evidence" value="ECO:0007669"/>
    <property type="project" value="TreeGrafter"/>
</dbReference>
<dbReference type="Proteomes" id="UP000492821">
    <property type="component" value="Unassembled WGS sequence"/>
</dbReference>
<dbReference type="Gene3D" id="2.60.120.260">
    <property type="entry name" value="Galactose-binding domain-like"/>
    <property type="match status" value="1"/>
</dbReference>
<dbReference type="Gene3D" id="3.30.710.10">
    <property type="entry name" value="Potassium Channel Kv1.1, Chain A"/>
    <property type="match status" value="1"/>
</dbReference>